<dbReference type="Proteomes" id="UP000008461">
    <property type="component" value="Chromosome"/>
</dbReference>
<comment type="similarity">
    <text evidence="1">Belongs to the BlaI transcriptional regulatory family.</text>
</comment>
<organism evidence="5 6">
    <name type="scientific">Haliscomenobacter hydrossis (strain ATCC 27775 / DSM 1100 / LMG 10767 / O)</name>
    <dbReference type="NCBI Taxonomy" id="760192"/>
    <lineage>
        <taxon>Bacteria</taxon>
        <taxon>Pseudomonadati</taxon>
        <taxon>Bacteroidota</taxon>
        <taxon>Saprospiria</taxon>
        <taxon>Saprospirales</taxon>
        <taxon>Haliscomenobacteraceae</taxon>
        <taxon>Haliscomenobacter</taxon>
    </lineage>
</organism>
<dbReference type="eggNOG" id="COG3682">
    <property type="taxonomic scope" value="Bacteria"/>
</dbReference>
<dbReference type="PIRSF" id="PIRSF019455">
    <property type="entry name" value="CopR_AtkY"/>
    <property type="match status" value="1"/>
</dbReference>
<evidence type="ECO:0000313" key="6">
    <source>
        <dbReference type="Proteomes" id="UP000008461"/>
    </source>
</evidence>
<dbReference type="EMBL" id="CP002691">
    <property type="protein sequence ID" value="AEE48760.1"/>
    <property type="molecule type" value="Genomic_DNA"/>
</dbReference>
<name>F4L539_HALH1</name>
<dbReference type="OrthoDB" id="279010at2"/>
<reference evidence="5 6" key="1">
    <citation type="journal article" date="2011" name="Stand. Genomic Sci.">
        <title>Complete genome sequence of Haliscomenobacter hydrossis type strain (O).</title>
        <authorList>
            <consortium name="US DOE Joint Genome Institute (JGI-PGF)"/>
            <person name="Daligault H."/>
            <person name="Lapidus A."/>
            <person name="Zeytun A."/>
            <person name="Nolan M."/>
            <person name="Lucas S."/>
            <person name="Del Rio T.G."/>
            <person name="Tice H."/>
            <person name="Cheng J.F."/>
            <person name="Tapia R."/>
            <person name="Han C."/>
            <person name="Goodwin L."/>
            <person name="Pitluck S."/>
            <person name="Liolios K."/>
            <person name="Pagani I."/>
            <person name="Ivanova N."/>
            <person name="Huntemann M."/>
            <person name="Mavromatis K."/>
            <person name="Mikhailova N."/>
            <person name="Pati A."/>
            <person name="Chen A."/>
            <person name="Palaniappan K."/>
            <person name="Land M."/>
            <person name="Hauser L."/>
            <person name="Brambilla E.M."/>
            <person name="Rohde M."/>
            <person name="Verbarg S."/>
            <person name="Goker M."/>
            <person name="Bristow J."/>
            <person name="Eisen J.A."/>
            <person name="Markowitz V."/>
            <person name="Hugenholtz P."/>
            <person name="Kyrpides N.C."/>
            <person name="Klenk H.P."/>
            <person name="Woyke T."/>
        </authorList>
    </citation>
    <scope>NUCLEOTIDE SEQUENCE [LARGE SCALE GENOMIC DNA]</scope>
    <source>
        <strain evidence="6">ATCC 27775 / DSM 1100 / LMG 10767 / O</strain>
    </source>
</reference>
<dbReference type="Pfam" id="PF03965">
    <property type="entry name" value="Penicillinase_R"/>
    <property type="match status" value="1"/>
</dbReference>
<sequence>MKAQHPESEQAGVPTKAEMDVLQVLWDCGPSTVRFVNDTLNAQKKAVQYTSTLKQMQVMVEKGMLLRDESSMKHIYTAAIEEQSTKGLMLDKFVDTLYKGSPSNLVMQLLGNKKTSQAELDAIRALLDQHKNEL</sequence>
<keyword evidence="2" id="KW-0805">Transcription regulation</keyword>
<dbReference type="RefSeq" id="WP_013763320.1">
    <property type="nucleotide sequence ID" value="NC_015510.1"/>
</dbReference>
<dbReference type="InterPro" id="IPR005650">
    <property type="entry name" value="BlaI_family"/>
</dbReference>
<dbReference type="STRING" id="760192.Halhy_0855"/>
<dbReference type="KEGG" id="hhy:Halhy_0855"/>
<protein>
    <submittedName>
        <fullName evidence="5">Transcriptional repressor, CopY family</fullName>
    </submittedName>
</protein>
<dbReference type="AlphaFoldDB" id="F4L539"/>
<dbReference type="InterPro" id="IPR036390">
    <property type="entry name" value="WH_DNA-bd_sf"/>
</dbReference>
<gene>
    <name evidence="5" type="ordered locus">Halhy_0855</name>
</gene>
<dbReference type="GO" id="GO:0045892">
    <property type="term" value="P:negative regulation of DNA-templated transcription"/>
    <property type="evidence" value="ECO:0007669"/>
    <property type="project" value="InterPro"/>
</dbReference>
<keyword evidence="6" id="KW-1185">Reference proteome</keyword>
<proteinExistence type="inferred from homology"/>
<dbReference type="Gene3D" id="1.10.4040.10">
    <property type="entry name" value="Penicillinase repressor domain"/>
    <property type="match status" value="1"/>
</dbReference>
<dbReference type="Gene3D" id="1.10.10.10">
    <property type="entry name" value="Winged helix-like DNA-binding domain superfamily/Winged helix DNA-binding domain"/>
    <property type="match status" value="1"/>
</dbReference>
<evidence type="ECO:0000313" key="5">
    <source>
        <dbReference type="EMBL" id="AEE48760.1"/>
    </source>
</evidence>
<evidence type="ECO:0000256" key="3">
    <source>
        <dbReference type="ARBA" id="ARBA00023125"/>
    </source>
</evidence>
<dbReference type="InterPro" id="IPR036388">
    <property type="entry name" value="WH-like_DNA-bd_sf"/>
</dbReference>
<evidence type="ECO:0000256" key="1">
    <source>
        <dbReference type="ARBA" id="ARBA00011046"/>
    </source>
</evidence>
<evidence type="ECO:0000256" key="2">
    <source>
        <dbReference type="ARBA" id="ARBA00023015"/>
    </source>
</evidence>
<evidence type="ECO:0000256" key="4">
    <source>
        <dbReference type="ARBA" id="ARBA00023163"/>
    </source>
</evidence>
<dbReference type="GO" id="GO:0003677">
    <property type="term" value="F:DNA binding"/>
    <property type="evidence" value="ECO:0007669"/>
    <property type="project" value="UniProtKB-KW"/>
</dbReference>
<reference key="2">
    <citation type="submission" date="2011-04" db="EMBL/GenBank/DDBJ databases">
        <title>Complete sequence of chromosome of Haliscomenobacter hydrossis DSM 1100.</title>
        <authorList>
            <consortium name="US DOE Joint Genome Institute (JGI-PGF)"/>
            <person name="Lucas S."/>
            <person name="Han J."/>
            <person name="Lapidus A."/>
            <person name="Bruce D."/>
            <person name="Goodwin L."/>
            <person name="Pitluck S."/>
            <person name="Peters L."/>
            <person name="Kyrpides N."/>
            <person name="Mavromatis K."/>
            <person name="Ivanova N."/>
            <person name="Ovchinnikova G."/>
            <person name="Pagani I."/>
            <person name="Daligault H."/>
            <person name="Detter J.C."/>
            <person name="Han C."/>
            <person name="Land M."/>
            <person name="Hauser L."/>
            <person name="Markowitz V."/>
            <person name="Cheng J.-F."/>
            <person name="Hugenholtz P."/>
            <person name="Woyke T."/>
            <person name="Wu D."/>
            <person name="Verbarg S."/>
            <person name="Frueling A."/>
            <person name="Brambilla E."/>
            <person name="Klenk H.-P."/>
            <person name="Eisen J.A."/>
        </authorList>
    </citation>
    <scope>NUCLEOTIDE SEQUENCE</scope>
    <source>
        <strain>DSM 1100</strain>
    </source>
</reference>
<keyword evidence="3" id="KW-0238">DNA-binding</keyword>
<dbReference type="HOGENOM" id="CLU_119090_4_2_10"/>
<keyword evidence="4" id="KW-0804">Transcription</keyword>
<dbReference type="SUPFAM" id="SSF46785">
    <property type="entry name" value="Winged helix' DNA-binding domain"/>
    <property type="match status" value="1"/>
</dbReference>
<accession>F4L539</accession>